<dbReference type="STRING" id="588581.Cpap_2139"/>
<accession>F1TCL9</accession>
<organism evidence="1 2">
    <name type="scientific">Ruminiclostridium papyrosolvens DSM 2782</name>
    <dbReference type="NCBI Taxonomy" id="588581"/>
    <lineage>
        <taxon>Bacteria</taxon>
        <taxon>Bacillati</taxon>
        <taxon>Bacillota</taxon>
        <taxon>Clostridia</taxon>
        <taxon>Eubacteriales</taxon>
        <taxon>Oscillospiraceae</taxon>
        <taxon>Ruminiclostridium</taxon>
    </lineage>
</organism>
<dbReference type="eggNOG" id="ENOG5032SGE">
    <property type="taxonomic scope" value="Bacteria"/>
</dbReference>
<proteinExistence type="predicted"/>
<dbReference type="Pfam" id="PF12672">
    <property type="entry name" value="DUF3793"/>
    <property type="match status" value="1"/>
</dbReference>
<protein>
    <recommendedName>
        <fullName evidence="3">DUF3793 domain-containing protein</fullName>
    </recommendedName>
</protein>
<dbReference type="InterPro" id="IPR024523">
    <property type="entry name" value="DUF3793"/>
</dbReference>
<dbReference type="EMBL" id="ACXX02000006">
    <property type="protein sequence ID" value="EGD47736.1"/>
    <property type="molecule type" value="Genomic_DNA"/>
</dbReference>
<gene>
    <name evidence="1" type="ORF">Cpap_2139</name>
</gene>
<evidence type="ECO:0000313" key="2">
    <source>
        <dbReference type="Proteomes" id="UP000003860"/>
    </source>
</evidence>
<sequence>MKINSVDFINKINALPDRDYLLSMIYFSAAPTIKGNKPSTLVTFTKNKRNLYDLWNTHKEFICNRLDMEYVQLRERHNSVRVLFYKRELMEKCLFKKECRDFLNSMGYDSETTLEECIAKLKNRFEYICPHEIGIFLGIPVEDVIGFIINNGENSIICKYWKVYHNPENARLLFDSYDKARECVKSLLISL</sequence>
<comment type="caution">
    <text evidence="1">The sequence shown here is derived from an EMBL/GenBank/DDBJ whole genome shotgun (WGS) entry which is preliminary data.</text>
</comment>
<reference evidence="1" key="2">
    <citation type="submission" date="2011-01" db="EMBL/GenBank/DDBJ databases">
        <title>The Non-contiguous Finished genome of Clostridium papyrosolvens.</title>
        <authorList>
            <person name="Lucas S."/>
            <person name="Copeland A."/>
            <person name="Lapidus A."/>
            <person name="Cheng J.-F."/>
            <person name="Goodwin L."/>
            <person name="Pitluck S."/>
            <person name="Misra M."/>
            <person name="Chertkov O."/>
            <person name="Detter J.C."/>
            <person name="Han C."/>
            <person name="Tapia R."/>
            <person name="Land M."/>
            <person name="Hauser L."/>
            <person name="Kyrpides N."/>
            <person name="Ivanova N."/>
            <person name="Pagani I."/>
            <person name="Mouttaki H."/>
            <person name="He Z."/>
            <person name="Zhou J."/>
            <person name="Hemme C.L."/>
            <person name="Woyke T."/>
        </authorList>
    </citation>
    <scope>NUCLEOTIDE SEQUENCE [LARGE SCALE GENOMIC DNA]</scope>
    <source>
        <strain evidence="1">DSM 2782</strain>
    </source>
</reference>
<evidence type="ECO:0008006" key="3">
    <source>
        <dbReference type="Google" id="ProtNLM"/>
    </source>
</evidence>
<reference evidence="1" key="1">
    <citation type="submission" date="2009-07" db="EMBL/GenBank/DDBJ databases">
        <authorList>
            <consortium name="US DOE Joint Genome Institute (JGI-PGF)"/>
            <person name="Lucas S."/>
            <person name="Copeland A."/>
            <person name="Lapidus A."/>
            <person name="Glavina del Rio T."/>
            <person name="Tice H."/>
            <person name="Bruce D."/>
            <person name="Goodwin L."/>
            <person name="Pitluck S."/>
            <person name="Larimer F."/>
            <person name="Land M.L."/>
            <person name="Mouttaki H."/>
            <person name="He Z."/>
            <person name="Zhou J."/>
            <person name="Hemme C.L."/>
        </authorList>
    </citation>
    <scope>NUCLEOTIDE SEQUENCE [LARGE SCALE GENOMIC DNA]</scope>
    <source>
        <strain evidence="1">DSM 2782</strain>
    </source>
</reference>
<dbReference type="RefSeq" id="WP_004619072.1">
    <property type="nucleotide sequence ID" value="NZ_ACXX02000006.1"/>
</dbReference>
<name>F1TCL9_9FIRM</name>
<dbReference type="AlphaFoldDB" id="F1TCL9"/>
<keyword evidence="2" id="KW-1185">Reference proteome</keyword>
<dbReference type="Proteomes" id="UP000003860">
    <property type="component" value="Unassembled WGS sequence"/>
</dbReference>
<evidence type="ECO:0000313" key="1">
    <source>
        <dbReference type="EMBL" id="EGD47736.1"/>
    </source>
</evidence>